<comment type="similarity">
    <text evidence="1">Belongs to the Smg family.</text>
</comment>
<dbReference type="RefSeq" id="WP_124795609.1">
    <property type="nucleotide sequence ID" value="NZ_RQYC01000014.1"/>
</dbReference>
<evidence type="ECO:0000313" key="3">
    <source>
        <dbReference type="Proteomes" id="UP000269923"/>
    </source>
</evidence>
<accession>A0A3P2A281</accession>
<comment type="caution">
    <text evidence="2">The sequence shown here is derived from an EMBL/GenBank/DDBJ whole genome shotgun (WGS) entry which is preliminary data.</text>
</comment>
<organism evidence="2 3">
    <name type="scientific">Conchiformibius steedae</name>
    <dbReference type="NCBI Taxonomy" id="153493"/>
    <lineage>
        <taxon>Bacteria</taxon>
        <taxon>Pseudomonadati</taxon>
        <taxon>Pseudomonadota</taxon>
        <taxon>Betaproteobacteria</taxon>
        <taxon>Neisseriales</taxon>
        <taxon>Neisseriaceae</taxon>
        <taxon>Conchiformibius</taxon>
    </lineage>
</organism>
<dbReference type="HAMAP" id="MF_00598">
    <property type="entry name" value="Smg"/>
    <property type="match status" value="1"/>
</dbReference>
<proteinExistence type="inferred from homology"/>
<name>A0A3P2A281_9NEIS</name>
<dbReference type="Proteomes" id="UP000269923">
    <property type="component" value="Unassembled WGS sequence"/>
</dbReference>
<dbReference type="InterPro" id="IPR007456">
    <property type="entry name" value="Smg"/>
</dbReference>
<gene>
    <name evidence="1" type="primary">smg</name>
    <name evidence="2" type="ORF">EII21_08545</name>
</gene>
<dbReference type="OrthoDB" id="5297467at2"/>
<reference evidence="2 3" key="1">
    <citation type="submission" date="2018-11" db="EMBL/GenBank/DDBJ databases">
        <title>Genomes From Bacteria Associated with the Canine Oral Cavity: a Test Case for Automated Genome-Based Taxonomic Assignment.</title>
        <authorList>
            <person name="Coil D.A."/>
            <person name="Jospin G."/>
            <person name="Darling A.E."/>
            <person name="Wallis C."/>
            <person name="Davis I.J."/>
            <person name="Harris S."/>
            <person name="Eisen J.A."/>
            <person name="Holcombe L.J."/>
            <person name="O'Flynn C."/>
        </authorList>
    </citation>
    <scope>NUCLEOTIDE SEQUENCE [LARGE SCALE GENOMIC DNA]</scope>
    <source>
        <strain evidence="2 3">COT-280</strain>
    </source>
</reference>
<evidence type="ECO:0000256" key="1">
    <source>
        <dbReference type="HAMAP-Rule" id="MF_00598"/>
    </source>
</evidence>
<dbReference type="PANTHER" id="PTHR38692:SF1">
    <property type="entry name" value="PROTEIN SMG"/>
    <property type="match status" value="1"/>
</dbReference>
<dbReference type="AlphaFoldDB" id="A0A3P2A281"/>
<dbReference type="EMBL" id="RQYC01000014">
    <property type="protein sequence ID" value="RRD89544.1"/>
    <property type="molecule type" value="Genomic_DNA"/>
</dbReference>
<keyword evidence="3" id="KW-1185">Reference proteome</keyword>
<sequence>MIDVMAFLIKHFHSIQVCPSGDDLGSVLENAGFSDREIGTMILFVQLLNDMPMMADFHAPQQALRIYCRDETETLPAAVRAMLHTWQQDGTLLPAQREFVIHALMHLPYDEITVETAKMLVVLALWAAQSEDGVAAADSEALLYGNGMMH</sequence>
<dbReference type="STRING" id="1121352.GCA_000620925_01744"/>
<evidence type="ECO:0000313" key="2">
    <source>
        <dbReference type="EMBL" id="RRD89544.1"/>
    </source>
</evidence>
<protein>
    <recommendedName>
        <fullName evidence="1">Protein Smg homolog</fullName>
    </recommendedName>
</protein>
<dbReference type="PANTHER" id="PTHR38692">
    <property type="entry name" value="PROTEIN SMG"/>
    <property type="match status" value="1"/>
</dbReference>
<dbReference type="Pfam" id="PF04361">
    <property type="entry name" value="DUF494"/>
    <property type="match status" value="1"/>
</dbReference>